<gene>
    <name evidence="4" type="ORF">HF325_003733</name>
</gene>
<dbReference type="PANTHER" id="PTHR45626:SF22">
    <property type="entry name" value="DNA REPAIR PROTEIN RAD5"/>
    <property type="match status" value="1"/>
</dbReference>
<organism evidence="4 5">
    <name type="scientific">Metschnikowia pulcherrima</name>
    <dbReference type="NCBI Taxonomy" id="27326"/>
    <lineage>
        <taxon>Eukaryota</taxon>
        <taxon>Fungi</taxon>
        <taxon>Dikarya</taxon>
        <taxon>Ascomycota</taxon>
        <taxon>Saccharomycotina</taxon>
        <taxon>Pichiomycetes</taxon>
        <taxon>Metschnikowiaceae</taxon>
        <taxon>Metschnikowia</taxon>
    </lineage>
</organism>
<dbReference type="GO" id="GO:0008094">
    <property type="term" value="F:ATP-dependent activity, acting on DNA"/>
    <property type="evidence" value="ECO:0007669"/>
    <property type="project" value="TreeGrafter"/>
</dbReference>
<dbReference type="EMBL" id="JACBPP010000005">
    <property type="protein sequence ID" value="KAF8001232.1"/>
    <property type="molecule type" value="Genomic_DNA"/>
</dbReference>
<keyword evidence="3" id="KW-0067">ATP-binding</keyword>
<name>A0A8H7GQK9_9ASCO</name>
<dbReference type="PANTHER" id="PTHR45626">
    <property type="entry name" value="TRANSCRIPTION TERMINATION FACTOR 2-RELATED"/>
    <property type="match status" value="1"/>
</dbReference>
<dbReference type="InterPro" id="IPR027417">
    <property type="entry name" value="P-loop_NTPase"/>
</dbReference>
<dbReference type="Gene3D" id="3.40.50.300">
    <property type="entry name" value="P-loop containing nucleotide triphosphate hydrolases"/>
    <property type="match status" value="1"/>
</dbReference>
<keyword evidence="1" id="KW-0547">Nucleotide-binding</keyword>
<sequence>MDPWWSPSIEDQAIDRVHRIGQDHSVKVVRFIVKNSIELKMLRIQERKRKMGEAVEVEEEERRKQRIEEIKLLFDE</sequence>
<protein>
    <recommendedName>
        <fullName evidence="6">Helicase C-terminal domain-containing protein</fullName>
    </recommendedName>
</protein>
<keyword evidence="5" id="KW-1185">Reference proteome</keyword>
<evidence type="ECO:0000313" key="4">
    <source>
        <dbReference type="EMBL" id="KAF8001232.1"/>
    </source>
</evidence>
<keyword evidence="2" id="KW-0378">Hydrolase</keyword>
<dbReference type="GO" id="GO:0006281">
    <property type="term" value="P:DNA repair"/>
    <property type="evidence" value="ECO:0007669"/>
    <property type="project" value="TreeGrafter"/>
</dbReference>
<dbReference type="AlphaFoldDB" id="A0A8H7GQK9"/>
<evidence type="ECO:0008006" key="6">
    <source>
        <dbReference type="Google" id="ProtNLM"/>
    </source>
</evidence>
<accession>A0A8H7GQK9</accession>
<evidence type="ECO:0000256" key="2">
    <source>
        <dbReference type="ARBA" id="ARBA00022801"/>
    </source>
</evidence>
<dbReference type="OrthoDB" id="2801544at2759"/>
<proteinExistence type="predicted"/>
<dbReference type="GO" id="GO:0005634">
    <property type="term" value="C:nucleus"/>
    <property type="evidence" value="ECO:0007669"/>
    <property type="project" value="TreeGrafter"/>
</dbReference>
<evidence type="ECO:0000313" key="5">
    <source>
        <dbReference type="Proteomes" id="UP000649328"/>
    </source>
</evidence>
<dbReference type="SUPFAM" id="SSF52540">
    <property type="entry name" value="P-loop containing nucleoside triphosphate hydrolases"/>
    <property type="match status" value="1"/>
</dbReference>
<evidence type="ECO:0000256" key="1">
    <source>
        <dbReference type="ARBA" id="ARBA00022741"/>
    </source>
</evidence>
<comment type="caution">
    <text evidence="4">The sequence shown here is derived from an EMBL/GenBank/DDBJ whole genome shotgun (WGS) entry which is preliminary data.</text>
</comment>
<evidence type="ECO:0000256" key="3">
    <source>
        <dbReference type="ARBA" id="ARBA00022840"/>
    </source>
</evidence>
<dbReference type="InterPro" id="IPR050628">
    <property type="entry name" value="SNF2_RAD54_helicase_TF"/>
</dbReference>
<dbReference type="InterPro" id="IPR049730">
    <property type="entry name" value="SNF2/RAD54-like_C"/>
</dbReference>
<dbReference type="GO" id="GO:0016787">
    <property type="term" value="F:hydrolase activity"/>
    <property type="evidence" value="ECO:0007669"/>
    <property type="project" value="UniProtKB-KW"/>
</dbReference>
<dbReference type="CDD" id="cd18793">
    <property type="entry name" value="SF2_C_SNF"/>
    <property type="match status" value="1"/>
</dbReference>
<reference evidence="4" key="1">
    <citation type="submission" date="2020-10" db="EMBL/GenBank/DDBJ databases">
        <title>The Whole-Genome Sequence of Metschnikowia persimmonesis, a Novel Endophytic Yeast Species Isolated from Medicinal Plant Diospyros kaki Thumb.</title>
        <authorList>
            <person name="Rahmat E."/>
            <person name="Kang Y."/>
        </authorList>
    </citation>
    <scope>NUCLEOTIDE SEQUENCE</scope>
    <source>
        <strain evidence="4">KIOM G15050</strain>
    </source>
</reference>
<dbReference type="Proteomes" id="UP000649328">
    <property type="component" value="Unassembled WGS sequence"/>
</dbReference>
<dbReference type="GO" id="GO:0005524">
    <property type="term" value="F:ATP binding"/>
    <property type="evidence" value="ECO:0007669"/>
    <property type="project" value="UniProtKB-KW"/>
</dbReference>